<protein>
    <submittedName>
        <fullName evidence="1">Uncharacterized protein</fullName>
    </submittedName>
</protein>
<name>A0A327WIR3_LARAB</name>
<organism evidence="1 2">
    <name type="scientific">Larkinella arboricola</name>
    <dbReference type="NCBI Taxonomy" id="643671"/>
    <lineage>
        <taxon>Bacteria</taxon>
        <taxon>Pseudomonadati</taxon>
        <taxon>Bacteroidota</taxon>
        <taxon>Cytophagia</taxon>
        <taxon>Cytophagales</taxon>
        <taxon>Spirosomataceae</taxon>
        <taxon>Larkinella</taxon>
    </lineage>
</organism>
<dbReference type="AlphaFoldDB" id="A0A327WIR3"/>
<accession>A0A327WIR3</accession>
<dbReference type="EMBL" id="QLMC01000010">
    <property type="protein sequence ID" value="RAJ91020.1"/>
    <property type="molecule type" value="Genomic_DNA"/>
</dbReference>
<evidence type="ECO:0000313" key="2">
    <source>
        <dbReference type="Proteomes" id="UP000248790"/>
    </source>
</evidence>
<dbReference type="RefSeq" id="WP_111631365.1">
    <property type="nucleotide sequence ID" value="NZ_QLMC01000010.1"/>
</dbReference>
<dbReference type="Proteomes" id="UP000248790">
    <property type="component" value="Unassembled WGS sequence"/>
</dbReference>
<gene>
    <name evidence="1" type="ORF">LX87_05361</name>
</gene>
<reference evidence="1 2" key="1">
    <citation type="submission" date="2018-06" db="EMBL/GenBank/DDBJ databases">
        <title>Genomic Encyclopedia of Archaeal and Bacterial Type Strains, Phase II (KMG-II): from individual species to whole genera.</title>
        <authorList>
            <person name="Goeker M."/>
        </authorList>
    </citation>
    <scope>NUCLEOTIDE SEQUENCE [LARGE SCALE GENOMIC DNA]</scope>
    <source>
        <strain evidence="1 2">DSM 21851</strain>
    </source>
</reference>
<evidence type="ECO:0000313" key="1">
    <source>
        <dbReference type="EMBL" id="RAJ91020.1"/>
    </source>
</evidence>
<keyword evidence="2" id="KW-1185">Reference proteome</keyword>
<comment type="caution">
    <text evidence="1">The sequence shown here is derived from an EMBL/GenBank/DDBJ whole genome shotgun (WGS) entry which is preliminary data.</text>
</comment>
<dbReference type="PROSITE" id="PS51257">
    <property type="entry name" value="PROKAR_LIPOPROTEIN"/>
    <property type="match status" value="1"/>
</dbReference>
<dbReference type="Gene3D" id="2.60.120.260">
    <property type="entry name" value="Galactose-binding domain-like"/>
    <property type="match status" value="1"/>
</dbReference>
<proteinExistence type="predicted"/>
<sequence length="215" mass="23109">MKNVLFLFAVLLLTSCERNQTIPPVSSPGKTTNLGTSRNSITLEAKNWLFAVGDEGNQANPNNYQKSLTDRQAANTSPMSGTTLGGIGSRPASYSLGITAPMVHDTASYSYWYYSIRPPAGLRVGKSLTLTARVRLEQVQGKGVSLVLRGDKGAQTNVLFSSTEGKTTITGTADFASYSVTLPYSSAVDYINLYLLILPRTTGKVIFSDVALQIN</sequence>
<dbReference type="OrthoDB" id="948686at2"/>